<feature type="domain" description="AB hydrolase-1" evidence="1">
    <location>
        <begin position="42"/>
        <end position="283"/>
    </location>
</feature>
<proteinExistence type="predicted"/>
<dbReference type="InterPro" id="IPR000073">
    <property type="entry name" value="AB_hydrolase_1"/>
</dbReference>
<dbReference type="Proteomes" id="UP000825051">
    <property type="component" value="Chromosome"/>
</dbReference>
<reference evidence="2" key="1">
    <citation type="submission" date="2021-08" db="EMBL/GenBank/DDBJ databases">
        <title>Genome of a novel bacterium of the phylum Verrucomicrobia, Oleiharenicola sp. KSB-15.</title>
        <authorList>
            <person name="Chung J.-H."/>
            <person name="Ahn J.-H."/>
            <person name="Yoon Y."/>
            <person name="Kim D.-Y."/>
            <person name="An S.-H."/>
            <person name="Park I."/>
            <person name="Yeon J."/>
        </authorList>
    </citation>
    <scope>NUCLEOTIDE SEQUENCE</scope>
    <source>
        <strain evidence="2">KSB-15</strain>
    </source>
</reference>
<dbReference type="GO" id="GO:0016787">
    <property type="term" value="F:hydrolase activity"/>
    <property type="evidence" value="ECO:0007669"/>
    <property type="project" value="UniProtKB-KW"/>
</dbReference>
<protein>
    <submittedName>
        <fullName evidence="2">Alpha/beta fold hydrolase</fullName>
    </submittedName>
</protein>
<gene>
    <name evidence="2" type="ORF">K0B96_08395</name>
</gene>
<dbReference type="AlphaFoldDB" id="A0A8F9XMT0"/>
<dbReference type="RefSeq" id="WP_220166036.1">
    <property type="nucleotide sequence ID" value="NZ_CP080507.1"/>
</dbReference>
<evidence type="ECO:0000313" key="2">
    <source>
        <dbReference type="EMBL" id="QYM80606.1"/>
    </source>
</evidence>
<dbReference type="KEGG" id="ole:K0B96_08395"/>
<dbReference type="Gene3D" id="3.40.50.1820">
    <property type="entry name" value="alpha/beta hydrolase"/>
    <property type="match status" value="1"/>
</dbReference>
<name>A0A8F9XMT0_9BACT</name>
<dbReference type="GO" id="GO:0016020">
    <property type="term" value="C:membrane"/>
    <property type="evidence" value="ECO:0007669"/>
    <property type="project" value="TreeGrafter"/>
</dbReference>
<dbReference type="InterPro" id="IPR029058">
    <property type="entry name" value="AB_hydrolase_fold"/>
</dbReference>
<dbReference type="PANTHER" id="PTHR43798:SF24">
    <property type="entry name" value="CIS-3-ALKYL-4-ALKYLOXETAN-2-ONE DECARBOXYLASE"/>
    <property type="match status" value="1"/>
</dbReference>
<accession>A0A8F9XMT0</accession>
<evidence type="ECO:0000313" key="3">
    <source>
        <dbReference type="Proteomes" id="UP000825051"/>
    </source>
</evidence>
<keyword evidence="2" id="KW-0378">Hydrolase</keyword>
<evidence type="ECO:0000259" key="1">
    <source>
        <dbReference type="Pfam" id="PF00561"/>
    </source>
</evidence>
<dbReference type="EMBL" id="CP080507">
    <property type="protein sequence ID" value="QYM80606.1"/>
    <property type="molecule type" value="Genomic_DNA"/>
</dbReference>
<dbReference type="SUPFAM" id="SSF53474">
    <property type="entry name" value="alpha/beta-Hydrolases"/>
    <property type="match status" value="1"/>
</dbReference>
<organism evidence="2 3">
    <name type="scientific">Horticoccus luteus</name>
    <dbReference type="NCBI Taxonomy" id="2862869"/>
    <lineage>
        <taxon>Bacteria</taxon>
        <taxon>Pseudomonadati</taxon>
        <taxon>Verrucomicrobiota</taxon>
        <taxon>Opitutia</taxon>
        <taxon>Opitutales</taxon>
        <taxon>Opitutaceae</taxon>
        <taxon>Horticoccus</taxon>
    </lineage>
</organism>
<dbReference type="InterPro" id="IPR050266">
    <property type="entry name" value="AB_hydrolase_sf"/>
</dbReference>
<dbReference type="PANTHER" id="PTHR43798">
    <property type="entry name" value="MONOACYLGLYCEROL LIPASE"/>
    <property type="match status" value="1"/>
</dbReference>
<sequence length="298" mass="33248">MVTHREVPDWLRAAYPFEPRHFSTPGGATMSYVDEGPRCDEAVLMLHGNPTWSFFYRRLIQELAPTMRCVAPDHVGMGLSDQPEDYDYTLAGRVRDVEALVIHLGLKKVHLVVHDWGGAIGMGWTADHAAQLDRVVVMNTAAFPLNRIPARIALCKLPVIGPLLVRGANGFAAPATSMAMHRRSLTPMEKRGYLLPYSSWASRVAVNAFVRDIPMKPGHRSWAALQRAEAGVAALADKQVLLAWGMRDFCFDPHFLAEWQRRLPTAQVERYNDAGHYLLEDAPEAVERVAAFLKSRAA</sequence>
<dbReference type="Pfam" id="PF00561">
    <property type="entry name" value="Abhydrolase_1"/>
    <property type="match status" value="1"/>
</dbReference>
<keyword evidence="3" id="KW-1185">Reference proteome</keyword>